<dbReference type="InterPro" id="IPR050302">
    <property type="entry name" value="Rab_GAP_TBC_domain"/>
</dbReference>
<dbReference type="Pfam" id="PF12473">
    <property type="entry name" value="DUF3694"/>
    <property type="match status" value="1"/>
</dbReference>
<feature type="compositionally biased region" description="Polar residues" evidence="3">
    <location>
        <begin position="28"/>
        <end position="39"/>
    </location>
</feature>
<dbReference type="InterPro" id="IPR035969">
    <property type="entry name" value="Rab-GAP_TBC_sf"/>
</dbReference>
<feature type="compositionally biased region" description="Acidic residues" evidence="3">
    <location>
        <begin position="442"/>
        <end position="452"/>
    </location>
</feature>
<evidence type="ECO:0000256" key="2">
    <source>
        <dbReference type="SAM" id="Coils"/>
    </source>
</evidence>
<feature type="region of interest" description="Disordered" evidence="3">
    <location>
        <begin position="1"/>
        <end position="70"/>
    </location>
</feature>
<dbReference type="InterPro" id="IPR006020">
    <property type="entry name" value="PTB/PI_dom"/>
</dbReference>
<dbReference type="Pfam" id="PF00566">
    <property type="entry name" value="RabGAP-TBC"/>
    <property type="match status" value="1"/>
</dbReference>
<feature type="region of interest" description="Disordered" evidence="3">
    <location>
        <begin position="415"/>
        <end position="457"/>
    </location>
</feature>
<organism evidence="6 9">
    <name type="scientific">Equus przewalskii</name>
    <name type="common">Przewalski's horse</name>
    <name type="synonym">Equus caballus przewalskii</name>
    <dbReference type="NCBI Taxonomy" id="9798"/>
    <lineage>
        <taxon>Eukaryota</taxon>
        <taxon>Metazoa</taxon>
        <taxon>Chordata</taxon>
        <taxon>Craniata</taxon>
        <taxon>Vertebrata</taxon>
        <taxon>Euteleostomi</taxon>
        <taxon>Mammalia</taxon>
        <taxon>Eutheria</taxon>
        <taxon>Laurasiatheria</taxon>
        <taxon>Perissodactyla</taxon>
        <taxon>Equidae</taxon>
        <taxon>Equus</taxon>
    </lineage>
</organism>
<dbReference type="SUPFAM" id="SSF50729">
    <property type="entry name" value="PH domain-like"/>
    <property type="match status" value="1"/>
</dbReference>
<dbReference type="InterPro" id="IPR022164">
    <property type="entry name" value="Kinesin-like"/>
</dbReference>
<dbReference type="InterPro" id="IPR000195">
    <property type="entry name" value="Rab-GAP-TBC_dom"/>
</dbReference>
<keyword evidence="1" id="KW-0343">GTPase activation</keyword>
<name>A0ABM4MIF2_EQUPR</name>
<dbReference type="GeneID" id="103549533"/>
<dbReference type="SMART" id="SM00462">
    <property type="entry name" value="PTB"/>
    <property type="match status" value="1"/>
</dbReference>
<evidence type="ECO:0000313" key="9">
    <source>
        <dbReference type="RefSeq" id="XP_070452476.1"/>
    </source>
</evidence>
<keyword evidence="6" id="KW-1185">Reference proteome</keyword>
<dbReference type="Pfam" id="PF00640">
    <property type="entry name" value="PID"/>
    <property type="match status" value="1"/>
</dbReference>
<dbReference type="CDD" id="cd01211">
    <property type="entry name" value="PTB_Rab6GAP"/>
    <property type="match status" value="1"/>
</dbReference>
<feature type="compositionally biased region" description="Basic and acidic residues" evidence="3">
    <location>
        <begin position="9"/>
        <end position="20"/>
    </location>
</feature>
<evidence type="ECO:0000256" key="1">
    <source>
        <dbReference type="ARBA" id="ARBA00022468"/>
    </source>
</evidence>
<feature type="domain" description="PID" evidence="4">
    <location>
        <begin position="84"/>
        <end position="199"/>
    </location>
</feature>
<dbReference type="PANTHER" id="PTHR47219">
    <property type="entry name" value="RAB GTPASE-ACTIVATING PROTEIN 1-LIKE"/>
    <property type="match status" value="1"/>
</dbReference>
<evidence type="ECO:0000313" key="8">
    <source>
        <dbReference type="RefSeq" id="XP_070452475.1"/>
    </source>
</evidence>
<dbReference type="Proteomes" id="UP001652662">
    <property type="component" value="Chromosome 26"/>
</dbReference>
<dbReference type="InterPro" id="IPR011993">
    <property type="entry name" value="PH-like_dom_sf"/>
</dbReference>
<gene>
    <name evidence="7 8 9" type="primary">RABGAP1</name>
</gene>
<evidence type="ECO:0000313" key="7">
    <source>
        <dbReference type="RefSeq" id="XP_070452474.1"/>
    </source>
</evidence>
<evidence type="ECO:0000259" key="5">
    <source>
        <dbReference type="PROSITE" id="PS50086"/>
    </source>
</evidence>
<dbReference type="SUPFAM" id="SSF47923">
    <property type="entry name" value="Ypt/Rab-GAP domain of gyp1p"/>
    <property type="match status" value="2"/>
</dbReference>
<dbReference type="Gene3D" id="2.30.29.30">
    <property type="entry name" value="Pleckstrin-homology domain (PH domain)/Phosphotyrosine-binding domain (PTB)"/>
    <property type="match status" value="1"/>
</dbReference>
<feature type="coiled-coil region" evidence="2">
    <location>
        <begin position="837"/>
        <end position="878"/>
    </location>
</feature>
<accession>A0ABM4MIF2</accession>
<dbReference type="RefSeq" id="XP_070452474.1">
    <property type="nucleotide sequence ID" value="XM_070596373.1"/>
</dbReference>
<dbReference type="PROSITE" id="PS50086">
    <property type="entry name" value="TBC_RABGAP"/>
    <property type="match status" value="1"/>
</dbReference>
<dbReference type="PROSITE" id="PS01179">
    <property type="entry name" value="PID"/>
    <property type="match status" value="1"/>
</dbReference>
<feature type="domain" description="Rab-GAP TBC" evidence="5">
    <location>
        <begin position="498"/>
        <end position="684"/>
    </location>
</feature>
<evidence type="ECO:0000256" key="3">
    <source>
        <dbReference type="SAM" id="MobiDB-lite"/>
    </source>
</evidence>
<dbReference type="Gene3D" id="1.10.8.270">
    <property type="entry name" value="putative rabgap domain of human tbc1 domain family member 14 like domains"/>
    <property type="match status" value="1"/>
</dbReference>
<feature type="coiled-coil region" evidence="2">
    <location>
        <begin position="732"/>
        <end position="794"/>
    </location>
</feature>
<dbReference type="RefSeq" id="XP_070452476.1">
    <property type="nucleotide sequence ID" value="XM_070596375.1"/>
</dbReference>
<dbReference type="SMART" id="SM00164">
    <property type="entry name" value="TBC"/>
    <property type="match status" value="1"/>
</dbReference>
<evidence type="ECO:0000313" key="6">
    <source>
        <dbReference type="Proteomes" id="UP001652662"/>
    </source>
</evidence>
<protein>
    <submittedName>
        <fullName evidence="7 8">Rab GTPase-activating protein 1 isoform X3</fullName>
    </submittedName>
</protein>
<proteinExistence type="predicted"/>
<dbReference type="Gene3D" id="1.10.472.80">
    <property type="entry name" value="Ypt/Rab-GAP domain of gyp1p, domain 3"/>
    <property type="match status" value="1"/>
</dbReference>
<dbReference type="Gene3D" id="1.10.10.750">
    <property type="entry name" value="Ypt/Rab-GAP domain of gyp1p, domain 1"/>
    <property type="match status" value="1"/>
</dbReference>
<keyword evidence="2" id="KW-0175">Coiled coil</keyword>
<dbReference type="PANTHER" id="PTHR47219:SF6">
    <property type="entry name" value="RAB GTPASE-ACTIVATING PROTEIN 1"/>
    <property type="match status" value="1"/>
</dbReference>
<sequence>MDPPMDDQPGDKELVERSQLDGEGDGPISSQLSASSTINPVPLVGLQKPEMSLPVKPGQGDSEESSPFTPVADEDSVVFSKLTYLGCASVNAPRSEVEALRMMSILRSQCQISLDVTLSVPNVSEGTVRLLDPQTNTEIANYPIYKILFCVRGHDGTPESDCFAFTESHYNAELFRIHVFRCEIQEAVSRILYSFATAFRRSAKQTPLSATAAPQTPESDIFTFSVSLEIKEDDGKGYFSAVPKDKDRQCFKLRQGIDKKIVIYVQQTTNKELAIERCFGLLLSPGKDVRNSDMHLLDLESMGKSSDGKSYVITGSWNPKSPHFQVVNEETPKDKVLFMTTAVDLVITEVQEPVRFLLETKVRVCSPNERLFWPFSKRSTTENFFLKLKQIKQKERKNNTDTLYEVVCLESESERERRKTTASPSIRLPQSGSQSSMIPSPPEDDEEEDNDEPLLSGFGDVSKECAGKILETWGELLSKWHLNLSVRPKQLSSLVRSGVPEALRGEVWQLLAGCHNNDHLVEKYRILITKESPQDSAITRDINRTFPAHDYFKDTGGDGQDSLYKICKAYSVYDEEIGYCQGQSFLAAVLLLHMPEEQAFSVLVKIMFAYGLRELFKQNFEDLHCKFYQLERLMQEYIPDLYNHFLDISLEAHMYASQWFLTLFTAKFPLYMVFHIIDLLLCEGISVIFNVALGLLKTSKDDLLLTDFEGALKFFRVQLPKRYRSEENAKKLMELACNMKISQKKLKKYEKEYHTMREQQAQQEDPIERFERENRRLQEANMRLEQENDDLAHELVTSKIALRKDLDNMKSLKLREVLNDLSKRHMVREQWEAEEKADALNKELLMTKQKLIDAEEEKRRLEEESAQLKEMCRRELDKAESEIKKNSSIIGDYKQICSQLSERLEKQQTANKVEIEKIRQKVDDCERCREFFNKEGRIKGISSAKEVLDEDTDEEKETLNNQLREMELELAQTKLQLVEAECKIQDLEHHLGLALNEVQAAKKTWFNRTLSSIKTATGVQGKETC</sequence>
<evidence type="ECO:0000259" key="4">
    <source>
        <dbReference type="PROSITE" id="PS01179"/>
    </source>
</evidence>
<dbReference type="RefSeq" id="XP_070452475.1">
    <property type="nucleotide sequence ID" value="XM_070596374.1"/>
</dbReference>
<feature type="compositionally biased region" description="Polar residues" evidence="3">
    <location>
        <begin position="421"/>
        <end position="438"/>
    </location>
</feature>
<reference evidence="7 8" key="1">
    <citation type="submission" date="2025-05" db="UniProtKB">
        <authorList>
            <consortium name="RefSeq"/>
        </authorList>
    </citation>
    <scope>IDENTIFICATION</scope>
    <source>
        <tissue evidence="7 8">Blood</tissue>
    </source>
</reference>
<feature type="coiled-coil region" evidence="2">
    <location>
        <begin position="949"/>
        <end position="997"/>
    </location>
</feature>